<name>W0FND0_9BACT</name>
<dbReference type="AlphaFoldDB" id="W0FND0"/>
<feature type="transmembrane region" description="Helical" evidence="1">
    <location>
        <begin position="38"/>
        <end position="57"/>
    </location>
</feature>
<proteinExistence type="predicted"/>
<keyword evidence="1" id="KW-0812">Transmembrane</keyword>
<feature type="transmembrane region" description="Helical" evidence="1">
    <location>
        <begin position="166"/>
        <end position="187"/>
    </location>
</feature>
<feature type="transmembrane region" description="Helical" evidence="1">
    <location>
        <begin position="100"/>
        <end position="117"/>
    </location>
</feature>
<reference evidence="2" key="1">
    <citation type="journal article" date="2013" name="PLoS ONE">
        <title>Metagenomic insights into the carbohydrate-active enzymes carried by the microorganisms adhering to solid digesta in the rumen of cows.</title>
        <authorList>
            <person name="Wang L."/>
            <person name="Hatem A."/>
            <person name="Catalyurek U.V."/>
            <person name="Morrison M."/>
            <person name="Yu Z."/>
        </authorList>
    </citation>
    <scope>NUCLEOTIDE SEQUENCE</scope>
</reference>
<organism evidence="2">
    <name type="scientific">uncultured bacterium Contig17</name>
    <dbReference type="NCBI Taxonomy" id="1393492"/>
    <lineage>
        <taxon>Bacteria</taxon>
        <taxon>environmental samples</taxon>
    </lineage>
</organism>
<keyword evidence="1" id="KW-1133">Transmembrane helix</keyword>
<feature type="transmembrane region" description="Helical" evidence="1">
    <location>
        <begin position="129"/>
        <end position="146"/>
    </location>
</feature>
<accession>W0FND0</accession>
<evidence type="ECO:0000313" key="2">
    <source>
        <dbReference type="EMBL" id="AHF24322.1"/>
    </source>
</evidence>
<sequence>MSLAFNLAIFLITAAIMPRVFRKDGAWSLENSKTAFRFFTVQSNVFCAVSALLMCLFPHSRAAWLIKYAGTAAVIVTMLTVLFHLGPLYGYKKLLSGSDLFMHLITPILALVSFCVFEKRGLAFWESLWGLAPVALYGALYMYRVVFAPKDKAWDDFYGFNQTGKFYIAAEMMLAGTFLICMGLMGLQNM</sequence>
<evidence type="ECO:0000256" key="1">
    <source>
        <dbReference type="SAM" id="Phobius"/>
    </source>
</evidence>
<feature type="transmembrane region" description="Helical" evidence="1">
    <location>
        <begin position="64"/>
        <end position="85"/>
    </location>
</feature>
<protein>
    <submittedName>
        <fullName evidence="2">Uncharacterized protein</fullName>
    </submittedName>
</protein>
<dbReference type="EMBL" id="KC246790">
    <property type="protein sequence ID" value="AHF24322.1"/>
    <property type="molecule type" value="Genomic_DNA"/>
</dbReference>
<keyword evidence="1" id="KW-0472">Membrane</keyword>